<proteinExistence type="predicted"/>
<evidence type="ECO:0000256" key="3">
    <source>
        <dbReference type="ARBA" id="ARBA00022722"/>
    </source>
</evidence>
<keyword evidence="4" id="KW-0255">Endonuclease</keyword>
<evidence type="ECO:0000259" key="8">
    <source>
        <dbReference type="Pfam" id="PF17917"/>
    </source>
</evidence>
<dbReference type="SUPFAM" id="SSF56672">
    <property type="entry name" value="DNA/RNA polymerases"/>
    <property type="match status" value="1"/>
</dbReference>
<sequence length="370" mass="42854">MVEDFRALNTYTVPDRYPIPKSQIAFTQISQALYTTIMDALKGFHQNVVTPRARKYLRLIFHCGVYEDLRIPFNIKNAPSHFQRMMNEIFPENLSERWLNIYIDYNIVCSKTCEENIYILSRVLTQIKSVNMQISLKKCNFGFKELKALGDVVSGLSLGIDKNKVAAVLLKLMPQNKKEVQSFLGFAGYYRQHIKDIESIARPIYKLCDKEKLFEIPFDRVKAFESLRQALTTAALLLMPEFKLSFKKYIHASGDGLGAAIHQVQVINDKPVEGPICFISRQIKPSEARYEESQMEFLFLVWELEKLNLLLKGCVFDFITDCTAFKSLLNIKTTNKHTLRWQIAIHENRGNMTIVHKDENIYKNVYGLSR</sequence>
<evidence type="ECO:0000259" key="7">
    <source>
        <dbReference type="Pfam" id="PF00078"/>
    </source>
</evidence>
<dbReference type="Gene3D" id="3.30.70.270">
    <property type="match status" value="2"/>
</dbReference>
<dbReference type="AlphaFoldDB" id="A0A9Q3HJC2"/>
<dbReference type="Gene3D" id="3.10.10.10">
    <property type="entry name" value="HIV Type 1 Reverse Transcriptase, subunit A, domain 1"/>
    <property type="match status" value="1"/>
</dbReference>
<dbReference type="EMBL" id="AVOT02018055">
    <property type="protein sequence ID" value="MBW0504654.1"/>
    <property type="molecule type" value="Genomic_DNA"/>
</dbReference>
<keyword evidence="3" id="KW-0540">Nuclease</keyword>
<dbReference type="GO" id="GO:0003964">
    <property type="term" value="F:RNA-directed DNA polymerase activity"/>
    <property type="evidence" value="ECO:0007669"/>
    <property type="project" value="UniProtKB-KW"/>
</dbReference>
<evidence type="ECO:0000256" key="4">
    <source>
        <dbReference type="ARBA" id="ARBA00022759"/>
    </source>
</evidence>
<dbReference type="InterPro" id="IPR043128">
    <property type="entry name" value="Rev_trsase/Diguanyl_cyclase"/>
</dbReference>
<dbReference type="GO" id="GO:0016787">
    <property type="term" value="F:hydrolase activity"/>
    <property type="evidence" value="ECO:0007669"/>
    <property type="project" value="UniProtKB-KW"/>
</dbReference>
<reference evidence="9" key="1">
    <citation type="submission" date="2021-03" db="EMBL/GenBank/DDBJ databases">
        <title>Draft genome sequence of rust myrtle Austropuccinia psidii MF-1, a brazilian biotype.</title>
        <authorList>
            <person name="Quecine M.C."/>
            <person name="Pachon D.M.R."/>
            <person name="Bonatelli M.L."/>
            <person name="Correr F.H."/>
            <person name="Franceschini L.M."/>
            <person name="Leite T.F."/>
            <person name="Margarido G.R.A."/>
            <person name="Almeida C.A."/>
            <person name="Ferrarezi J.A."/>
            <person name="Labate C.A."/>
        </authorList>
    </citation>
    <scope>NUCLEOTIDE SEQUENCE</scope>
    <source>
        <strain evidence="9">MF-1</strain>
    </source>
</reference>
<dbReference type="GO" id="GO:0004519">
    <property type="term" value="F:endonuclease activity"/>
    <property type="evidence" value="ECO:0007669"/>
    <property type="project" value="UniProtKB-KW"/>
</dbReference>
<dbReference type="InterPro" id="IPR043502">
    <property type="entry name" value="DNA/RNA_pol_sf"/>
</dbReference>
<dbReference type="InterPro" id="IPR050951">
    <property type="entry name" value="Retrovirus_Pol_polyprotein"/>
</dbReference>
<organism evidence="9 10">
    <name type="scientific">Austropuccinia psidii MF-1</name>
    <dbReference type="NCBI Taxonomy" id="1389203"/>
    <lineage>
        <taxon>Eukaryota</taxon>
        <taxon>Fungi</taxon>
        <taxon>Dikarya</taxon>
        <taxon>Basidiomycota</taxon>
        <taxon>Pucciniomycotina</taxon>
        <taxon>Pucciniomycetes</taxon>
        <taxon>Pucciniales</taxon>
        <taxon>Sphaerophragmiaceae</taxon>
        <taxon>Austropuccinia</taxon>
    </lineage>
</organism>
<keyword evidence="10" id="KW-1185">Reference proteome</keyword>
<evidence type="ECO:0000313" key="10">
    <source>
        <dbReference type="Proteomes" id="UP000765509"/>
    </source>
</evidence>
<protein>
    <recommendedName>
        <fullName evidence="11">Reverse transcriptase/retrotransposon-derived protein RNase H-like domain-containing protein</fullName>
    </recommendedName>
</protein>
<keyword evidence="2" id="KW-0548">Nucleotidyltransferase</keyword>
<dbReference type="PANTHER" id="PTHR37984">
    <property type="entry name" value="PROTEIN CBG26694"/>
    <property type="match status" value="1"/>
</dbReference>
<evidence type="ECO:0008006" key="11">
    <source>
        <dbReference type="Google" id="ProtNLM"/>
    </source>
</evidence>
<evidence type="ECO:0000256" key="5">
    <source>
        <dbReference type="ARBA" id="ARBA00022801"/>
    </source>
</evidence>
<dbReference type="InterPro" id="IPR000477">
    <property type="entry name" value="RT_dom"/>
</dbReference>
<dbReference type="InterPro" id="IPR041373">
    <property type="entry name" value="RT_RNaseH"/>
</dbReference>
<dbReference type="Pfam" id="PF17917">
    <property type="entry name" value="RT_RNaseH"/>
    <property type="match status" value="1"/>
</dbReference>
<evidence type="ECO:0000256" key="1">
    <source>
        <dbReference type="ARBA" id="ARBA00022679"/>
    </source>
</evidence>
<comment type="caution">
    <text evidence="9">The sequence shown here is derived from an EMBL/GenBank/DDBJ whole genome shotgun (WGS) entry which is preliminary data.</text>
</comment>
<evidence type="ECO:0000313" key="9">
    <source>
        <dbReference type="EMBL" id="MBW0504654.1"/>
    </source>
</evidence>
<dbReference type="FunFam" id="3.30.70.270:FF:000020">
    <property type="entry name" value="Transposon Tf2-6 polyprotein-like Protein"/>
    <property type="match status" value="1"/>
</dbReference>
<accession>A0A9Q3HJC2</accession>
<feature type="domain" description="Reverse transcriptase" evidence="7">
    <location>
        <begin position="4"/>
        <end position="150"/>
    </location>
</feature>
<name>A0A9Q3HJC2_9BASI</name>
<evidence type="ECO:0000256" key="6">
    <source>
        <dbReference type="ARBA" id="ARBA00022918"/>
    </source>
</evidence>
<feature type="domain" description="Reverse transcriptase RNase H-like" evidence="8">
    <location>
        <begin position="243"/>
        <end position="345"/>
    </location>
</feature>
<dbReference type="Pfam" id="PF00078">
    <property type="entry name" value="RVT_1"/>
    <property type="match status" value="1"/>
</dbReference>
<dbReference type="PANTHER" id="PTHR37984:SF5">
    <property type="entry name" value="PROTEIN NYNRIN-LIKE"/>
    <property type="match status" value="1"/>
</dbReference>
<dbReference type="Proteomes" id="UP000765509">
    <property type="component" value="Unassembled WGS sequence"/>
</dbReference>
<keyword evidence="1" id="KW-0808">Transferase</keyword>
<keyword evidence="6" id="KW-0695">RNA-directed DNA polymerase</keyword>
<gene>
    <name evidence="9" type="ORF">O181_044369</name>
</gene>
<keyword evidence="5" id="KW-0378">Hydrolase</keyword>
<evidence type="ECO:0000256" key="2">
    <source>
        <dbReference type="ARBA" id="ARBA00022695"/>
    </source>
</evidence>
<dbReference type="CDD" id="cd01647">
    <property type="entry name" value="RT_LTR"/>
    <property type="match status" value="1"/>
</dbReference>